<evidence type="ECO:0000313" key="1">
    <source>
        <dbReference type="EMBL" id="KEZ44933.1"/>
    </source>
</evidence>
<dbReference type="KEGG" id="sapo:SAPIO_CDS2300"/>
<keyword evidence="2" id="KW-1185">Reference proteome</keyword>
<comment type="caution">
    <text evidence="1">The sequence shown here is derived from an EMBL/GenBank/DDBJ whole genome shotgun (WGS) entry which is preliminary data.</text>
</comment>
<dbReference type="EMBL" id="JOWA01000086">
    <property type="protein sequence ID" value="KEZ44933.1"/>
    <property type="molecule type" value="Genomic_DNA"/>
</dbReference>
<dbReference type="OMA" id="HFQYCKL"/>
<dbReference type="HOGENOM" id="CLU_069181_0_0_1"/>
<accession>A0A084GC71</accession>
<dbReference type="RefSeq" id="XP_016644732.1">
    <property type="nucleotide sequence ID" value="XM_016785356.1"/>
</dbReference>
<organism evidence="1 2">
    <name type="scientific">Pseudallescheria apiosperma</name>
    <name type="common">Scedosporium apiospermum</name>
    <dbReference type="NCBI Taxonomy" id="563466"/>
    <lineage>
        <taxon>Eukaryota</taxon>
        <taxon>Fungi</taxon>
        <taxon>Dikarya</taxon>
        <taxon>Ascomycota</taxon>
        <taxon>Pezizomycotina</taxon>
        <taxon>Sordariomycetes</taxon>
        <taxon>Hypocreomycetidae</taxon>
        <taxon>Microascales</taxon>
        <taxon>Microascaceae</taxon>
        <taxon>Scedosporium</taxon>
    </lineage>
</organism>
<dbReference type="Proteomes" id="UP000028545">
    <property type="component" value="Unassembled WGS sequence"/>
</dbReference>
<reference evidence="1 2" key="1">
    <citation type="journal article" date="2014" name="Genome Announc.">
        <title>Draft genome sequence of the pathogenic fungus Scedosporium apiospermum.</title>
        <authorList>
            <person name="Vandeputte P."/>
            <person name="Ghamrawi S."/>
            <person name="Rechenmann M."/>
            <person name="Iltis A."/>
            <person name="Giraud S."/>
            <person name="Fleury M."/>
            <person name="Thornton C."/>
            <person name="Delhaes L."/>
            <person name="Meyer W."/>
            <person name="Papon N."/>
            <person name="Bouchara J.P."/>
        </authorList>
    </citation>
    <scope>NUCLEOTIDE SEQUENCE [LARGE SCALE GENOMIC DNA]</scope>
    <source>
        <strain evidence="1 2">IHEM 14462</strain>
    </source>
</reference>
<dbReference type="OrthoDB" id="4436466at2759"/>
<dbReference type="AlphaFoldDB" id="A0A084GC71"/>
<sequence>MSSLRFAKRFSSSSRLINFLQFSAATSLAGLGAWKLWSRKCFFEPFSPETDALFHSEYYRKFNPGKHPSLDDSCVRKVALSKIQPELVEDALSGGSKLLEKFCGGLWGGYGYAIQRKILNRLWKNESNSSMLWEKGELLNNSYEKGTVVTNHFVVLEKSPRSIIMRGGPSPTMEPGNPQEKENLAEITVDIDANTGQAEFRLKNIFFNAVEYSTKPMFPGPVVWLHFQYCKLLVEAGVSHCIS</sequence>
<proteinExistence type="predicted"/>
<dbReference type="GeneID" id="27721372"/>
<dbReference type="VEuPathDB" id="FungiDB:SAPIO_CDS2300"/>
<gene>
    <name evidence="1" type="ORF">SAPIO_CDS2300</name>
</gene>
<evidence type="ECO:0000313" key="2">
    <source>
        <dbReference type="Proteomes" id="UP000028545"/>
    </source>
</evidence>
<name>A0A084GC71_PSEDA</name>
<protein>
    <submittedName>
        <fullName evidence="1">Uncharacterized protein</fullName>
    </submittedName>
</protein>